<dbReference type="RefSeq" id="WP_079688942.1">
    <property type="nucleotide sequence ID" value="NZ_FUZU01000003.1"/>
</dbReference>
<accession>A0A1T5M4X3</accession>
<name>A0A1T5M4X3_9BACT</name>
<protein>
    <submittedName>
        <fullName evidence="1">Uncharacterized protein</fullName>
    </submittedName>
</protein>
<dbReference type="OrthoDB" id="9929338at2"/>
<proteinExistence type="predicted"/>
<evidence type="ECO:0000313" key="1">
    <source>
        <dbReference type="EMBL" id="SKC83297.1"/>
    </source>
</evidence>
<dbReference type="AlphaFoldDB" id="A0A1T5M4X3"/>
<gene>
    <name evidence="1" type="ORF">SAMN05660236_4412</name>
</gene>
<evidence type="ECO:0000313" key="2">
    <source>
        <dbReference type="Proteomes" id="UP000190961"/>
    </source>
</evidence>
<sequence length="83" mass="9934">MTNNGRDLKRVYIPMLQPYFEVLEHLETKMNHDQWINYVERTVEYICNDPEQYLGNNIPSKEVVAEIIREVFEEFLSSHVSMV</sequence>
<dbReference type="Proteomes" id="UP000190961">
    <property type="component" value="Unassembled WGS sequence"/>
</dbReference>
<keyword evidence="2" id="KW-1185">Reference proteome</keyword>
<organism evidence="1 2">
    <name type="scientific">Ohtaekwangia koreensis</name>
    <dbReference type="NCBI Taxonomy" id="688867"/>
    <lineage>
        <taxon>Bacteria</taxon>
        <taxon>Pseudomonadati</taxon>
        <taxon>Bacteroidota</taxon>
        <taxon>Cytophagia</taxon>
        <taxon>Cytophagales</taxon>
        <taxon>Fulvivirgaceae</taxon>
        <taxon>Ohtaekwangia</taxon>
    </lineage>
</organism>
<reference evidence="1 2" key="1">
    <citation type="submission" date="2017-02" db="EMBL/GenBank/DDBJ databases">
        <authorList>
            <person name="Peterson S.W."/>
        </authorList>
    </citation>
    <scope>NUCLEOTIDE SEQUENCE [LARGE SCALE GENOMIC DNA]</scope>
    <source>
        <strain evidence="1 2">DSM 25262</strain>
    </source>
</reference>
<dbReference type="EMBL" id="FUZU01000003">
    <property type="protein sequence ID" value="SKC83297.1"/>
    <property type="molecule type" value="Genomic_DNA"/>
</dbReference>